<name>A0AAJ0I5B0_9PEZI</name>
<organism evidence="1 2">
    <name type="scientific">Neurospora hispaniola</name>
    <dbReference type="NCBI Taxonomy" id="588809"/>
    <lineage>
        <taxon>Eukaryota</taxon>
        <taxon>Fungi</taxon>
        <taxon>Dikarya</taxon>
        <taxon>Ascomycota</taxon>
        <taxon>Pezizomycotina</taxon>
        <taxon>Sordariomycetes</taxon>
        <taxon>Sordariomycetidae</taxon>
        <taxon>Sordariales</taxon>
        <taxon>Sordariaceae</taxon>
        <taxon>Neurospora</taxon>
    </lineage>
</organism>
<sequence length="89" mass="9514">MSDSPFTLRRYTPSRTLLSTLSAWLAPSIRSPNISISRSCPVFTGPVIIKTVNAVNANGASIANKSVNANKVISVNSTAMATMIDKLYI</sequence>
<reference evidence="1 2" key="1">
    <citation type="journal article" date="2023" name="Mol. Phylogenet. Evol.">
        <title>Genome-scale phylogeny and comparative genomics of the fungal order Sordariales.</title>
        <authorList>
            <person name="Hensen N."/>
            <person name="Bonometti L."/>
            <person name="Westerberg I."/>
            <person name="Brannstrom I.O."/>
            <person name="Guillou S."/>
            <person name="Cros-Aarteil S."/>
            <person name="Calhoun S."/>
            <person name="Haridas S."/>
            <person name="Kuo A."/>
            <person name="Mondo S."/>
            <person name="Pangilinan J."/>
            <person name="Riley R."/>
            <person name="LaButti K."/>
            <person name="Andreopoulos B."/>
            <person name="Lipzen A."/>
            <person name="Chen C."/>
            <person name="Yan M."/>
            <person name="Daum C."/>
            <person name="Ng V."/>
            <person name="Clum A."/>
            <person name="Steindorff A."/>
            <person name="Ohm R.A."/>
            <person name="Martin F."/>
            <person name="Silar P."/>
            <person name="Natvig D.O."/>
            <person name="Lalanne C."/>
            <person name="Gautier V."/>
            <person name="Ament-Velasquez S.L."/>
            <person name="Kruys A."/>
            <person name="Hutchinson M.I."/>
            <person name="Powell A.J."/>
            <person name="Barry K."/>
            <person name="Miller A.N."/>
            <person name="Grigoriev I.V."/>
            <person name="Debuchy R."/>
            <person name="Gladieux P."/>
            <person name="Hiltunen Thoren M."/>
            <person name="Johannesson H."/>
        </authorList>
    </citation>
    <scope>NUCLEOTIDE SEQUENCE [LARGE SCALE GENOMIC DNA]</scope>
    <source>
        <strain evidence="1 2">FGSC 10403</strain>
    </source>
</reference>
<dbReference type="GeneID" id="87877823"/>
<accession>A0AAJ0I5B0</accession>
<dbReference type="AlphaFoldDB" id="A0AAJ0I5B0"/>
<dbReference type="EMBL" id="JAULSX010000005">
    <property type="protein sequence ID" value="KAK3490538.1"/>
    <property type="molecule type" value="Genomic_DNA"/>
</dbReference>
<comment type="caution">
    <text evidence="1">The sequence shown here is derived from an EMBL/GenBank/DDBJ whole genome shotgun (WGS) entry which is preliminary data.</text>
</comment>
<dbReference type="Proteomes" id="UP001285908">
    <property type="component" value="Unassembled WGS sequence"/>
</dbReference>
<protein>
    <submittedName>
        <fullName evidence="1">Uncharacterized protein</fullName>
    </submittedName>
</protein>
<proteinExistence type="predicted"/>
<dbReference type="RefSeq" id="XP_062691721.1">
    <property type="nucleotide sequence ID" value="XM_062840201.1"/>
</dbReference>
<keyword evidence="2" id="KW-1185">Reference proteome</keyword>
<gene>
    <name evidence="1" type="ORF">B0T23DRAFT_429616</name>
</gene>
<evidence type="ECO:0000313" key="2">
    <source>
        <dbReference type="Proteomes" id="UP001285908"/>
    </source>
</evidence>
<evidence type="ECO:0000313" key="1">
    <source>
        <dbReference type="EMBL" id="KAK3490538.1"/>
    </source>
</evidence>